<dbReference type="GO" id="GO:0016740">
    <property type="term" value="F:transferase activity"/>
    <property type="evidence" value="ECO:0007669"/>
    <property type="project" value="UniProtKB-KW"/>
</dbReference>
<evidence type="ECO:0000256" key="6">
    <source>
        <dbReference type="ARBA" id="ARBA00022723"/>
    </source>
</evidence>
<evidence type="ECO:0000313" key="13">
    <source>
        <dbReference type="EMBL" id="GMA28246.1"/>
    </source>
</evidence>
<evidence type="ECO:0000256" key="4">
    <source>
        <dbReference type="ARBA" id="ARBA00011738"/>
    </source>
</evidence>
<comment type="pathway">
    <text evidence="2">Cofactor biosynthesis; thiamine diphosphate biosynthesis.</text>
</comment>
<evidence type="ECO:0000259" key="12">
    <source>
        <dbReference type="Pfam" id="PF09084"/>
    </source>
</evidence>
<dbReference type="PANTHER" id="PTHR31528">
    <property type="entry name" value="4-AMINO-5-HYDROXYMETHYL-2-METHYLPYRIMIDINE PHOSPHATE SYNTHASE THI11-RELATED"/>
    <property type="match status" value="1"/>
</dbReference>
<dbReference type="InterPro" id="IPR027939">
    <property type="entry name" value="NMT1/THI5"/>
</dbReference>
<evidence type="ECO:0000256" key="10">
    <source>
        <dbReference type="ARBA" id="ARBA00033171"/>
    </source>
</evidence>
<accession>A0AA37XB77</accession>
<gene>
    <name evidence="13" type="ORF">GCM10025874_14990</name>
</gene>
<evidence type="ECO:0000256" key="5">
    <source>
        <dbReference type="ARBA" id="ARBA00022679"/>
    </source>
</evidence>
<dbReference type="Proteomes" id="UP001157160">
    <property type="component" value="Unassembled WGS sequence"/>
</dbReference>
<dbReference type="GO" id="GO:0009228">
    <property type="term" value="P:thiamine biosynthetic process"/>
    <property type="evidence" value="ECO:0007669"/>
    <property type="project" value="UniProtKB-KW"/>
</dbReference>
<evidence type="ECO:0000313" key="14">
    <source>
        <dbReference type="Proteomes" id="UP001157160"/>
    </source>
</evidence>
<keyword evidence="14" id="KW-1185">Reference proteome</keyword>
<proteinExistence type="inferred from homology"/>
<evidence type="ECO:0000256" key="7">
    <source>
        <dbReference type="ARBA" id="ARBA00022898"/>
    </source>
</evidence>
<dbReference type="InterPro" id="IPR015168">
    <property type="entry name" value="SsuA/THI5"/>
</dbReference>
<dbReference type="SUPFAM" id="SSF53850">
    <property type="entry name" value="Periplasmic binding protein-like II"/>
    <property type="match status" value="1"/>
</dbReference>
<evidence type="ECO:0000256" key="1">
    <source>
        <dbReference type="ARBA" id="ARBA00003469"/>
    </source>
</evidence>
<organism evidence="13 14">
    <name type="scientific">Arenivirga flava</name>
    <dbReference type="NCBI Taxonomy" id="1930060"/>
    <lineage>
        <taxon>Bacteria</taxon>
        <taxon>Bacillati</taxon>
        <taxon>Actinomycetota</taxon>
        <taxon>Actinomycetes</taxon>
        <taxon>Micrococcales</taxon>
        <taxon>Microbacteriaceae</taxon>
        <taxon>Arenivirga</taxon>
    </lineage>
</organism>
<reference evidence="13 14" key="1">
    <citation type="journal article" date="2014" name="Int. J. Syst. Evol. Microbiol.">
        <title>Complete genome sequence of Corynebacterium casei LMG S-19264T (=DSM 44701T), isolated from a smear-ripened cheese.</title>
        <authorList>
            <consortium name="US DOE Joint Genome Institute (JGI-PGF)"/>
            <person name="Walter F."/>
            <person name="Albersmeier A."/>
            <person name="Kalinowski J."/>
            <person name="Ruckert C."/>
        </authorList>
    </citation>
    <scope>NUCLEOTIDE SEQUENCE [LARGE SCALE GENOMIC DNA]</scope>
    <source>
        <strain evidence="13 14">NBRC 112289</strain>
    </source>
</reference>
<dbReference type="PANTHER" id="PTHR31528:SF1">
    <property type="entry name" value="4-AMINO-5-HYDROXYMETHYL-2-METHYLPYRIMIDINE PHOSPHATE SYNTHASE THI11-RELATED"/>
    <property type="match status" value="1"/>
</dbReference>
<dbReference type="GO" id="GO:0046872">
    <property type="term" value="F:metal ion binding"/>
    <property type="evidence" value="ECO:0007669"/>
    <property type="project" value="UniProtKB-KW"/>
</dbReference>
<dbReference type="PROSITE" id="PS51257">
    <property type="entry name" value="PROKAR_LIPOPROTEIN"/>
    <property type="match status" value="1"/>
</dbReference>
<comment type="subunit">
    <text evidence="4">Homodimer.</text>
</comment>
<comment type="similarity">
    <text evidence="3">Belongs to the NMT1/THI5 family.</text>
</comment>
<evidence type="ECO:0000256" key="2">
    <source>
        <dbReference type="ARBA" id="ARBA00004948"/>
    </source>
</evidence>
<protein>
    <recommendedName>
        <fullName evidence="10">Thiamine pyrimidine synthase</fullName>
    </recommendedName>
</protein>
<evidence type="ECO:0000256" key="8">
    <source>
        <dbReference type="ARBA" id="ARBA00022977"/>
    </source>
</evidence>
<dbReference type="Gene3D" id="3.40.190.10">
    <property type="entry name" value="Periplasmic binding protein-like II"/>
    <property type="match status" value="2"/>
</dbReference>
<keyword evidence="9" id="KW-0408">Iron</keyword>
<dbReference type="RefSeq" id="WP_284231616.1">
    <property type="nucleotide sequence ID" value="NZ_BSUL01000001.1"/>
</dbReference>
<sequence length="357" mass="37796">MPARTRALATAFALPLLLTGCVAGGGSDVEPLLGEDDCQANRDAGPITFLTSFGYAASVGILDVLAADELGYFDQLCLDVTLEPGSANTQLVSAGTAQFAGIGGASDVLVARDNGAELEAIAVYGNQGAIELLTMADGGIDAIGDFAGATIGYKEVIPPQFQAMLLDHGVDPDGIEWVSVGYDPSILPDGQVDALAAYKSNEPLVLRGAGDDIVEWDPDDYGVPSTFNAQVVNSAFAEEHPAAVADFLRASLHAYDWINASDANLDEALGWAEARSEAGYDVEVSRARWQREVELVEESLPEGWPIGWMDEAQWRPEAGILARFDLIRTEPDLRAAFDASFLESVTDAGAIVWPDEG</sequence>
<evidence type="ECO:0000256" key="9">
    <source>
        <dbReference type="ARBA" id="ARBA00023004"/>
    </source>
</evidence>
<evidence type="ECO:0000256" key="3">
    <source>
        <dbReference type="ARBA" id="ARBA00009406"/>
    </source>
</evidence>
<dbReference type="AlphaFoldDB" id="A0AA37XB77"/>
<keyword evidence="7" id="KW-0663">Pyridoxal phosphate</keyword>
<comment type="function">
    <text evidence="1">Responsible for the formation of the pyrimidine heterocycle in the thiamine biosynthesis pathway. Catalyzes the formation of hydroxymethylpyrimidine phosphate (HMP-P) from histidine and pyridoxal phosphate (PLP). The protein uses PLP and the active site histidine to form HMP-P, generating an inactive enzyme. The enzyme can only undergo a single turnover, which suggests it is a suicide enzyme.</text>
</comment>
<name>A0AA37XB77_9MICO</name>
<comment type="caution">
    <text evidence="13">The sequence shown here is derived from an EMBL/GenBank/DDBJ whole genome shotgun (WGS) entry which is preliminary data.</text>
</comment>
<feature type="domain" description="SsuA/THI5-like" evidence="12">
    <location>
        <begin position="64"/>
        <end position="259"/>
    </location>
</feature>
<dbReference type="EMBL" id="BSUL01000001">
    <property type="protein sequence ID" value="GMA28246.1"/>
    <property type="molecule type" value="Genomic_DNA"/>
</dbReference>
<comment type="catalytic activity">
    <reaction evidence="11">
        <text>N(6)-(pyridoxal phosphate)-L-lysyl-[4-amino-5-hydroxymethyl-2-methylpyrimidine phosphate synthase] + L-histidyl-[4-amino-5-hydroxymethyl-2-methylpyrimidine phosphate synthase] + 2 Fe(3+) + 4 H2O = L-lysyl-[4-amino-5-hydroxymethyl-2-methylpyrimidine phosphate synthase] + (2S)-2-amino-5-hydroxy-4-oxopentanoyl-[4-amino-5-hydroxymethyl-2-methylpyrimidine phosphate synthase] + 4-amino-2-methyl-5-(phosphooxymethyl)pyrimidine + 3-oxopropanoate + 2 Fe(2+) + 2 H(+)</text>
        <dbReference type="Rhea" id="RHEA:65756"/>
        <dbReference type="Rhea" id="RHEA-COMP:16892"/>
        <dbReference type="Rhea" id="RHEA-COMP:16893"/>
        <dbReference type="Rhea" id="RHEA-COMP:16894"/>
        <dbReference type="Rhea" id="RHEA-COMP:16895"/>
        <dbReference type="ChEBI" id="CHEBI:15377"/>
        <dbReference type="ChEBI" id="CHEBI:15378"/>
        <dbReference type="ChEBI" id="CHEBI:29033"/>
        <dbReference type="ChEBI" id="CHEBI:29034"/>
        <dbReference type="ChEBI" id="CHEBI:29969"/>
        <dbReference type="ChEBI" id="CHEBI:29979"/>
        <dbReference type="ChEBI" id="CHEBI:33190"/>
        <dbReference type="ChEBI" id="CHEBI:58354"/>
        <dbReference type="ChEBI" id="CHEBI:143915"/>
        <dbReference type="ChEBI" id="CHEBI:157692"/>
    </reaction>
    <physiologicalReaction direction="left-to-right" evidence="11">
        <dbReference type="Rhea" id="RHEA:65757"/>
    </physiologicalReaction>
</comment>
<keyword evidence="8" id="KW-0784">Thiamine biosynthesis</keyword>
<dbReference type="Pfam" id="PF09084">
    <property type="entry name" value="NMT1"/>
    <property type="match status" value="1"/>
</dbReference>
<evidence type="ECO:0000256" key="11">
    <source>
        <dbReference type="ARBA" id="ARBA00048179"/>
    </source>
</evidence>
<keyword evidence="6" id="KW-0479">Metal-binding</keyword>
<keyword evidence="5" id="KW-0808">Transferase</keyword>